<dbReference type="InterPro" id="IPR040372">
    <property type="entry name" value="YaeB-like"/>
</dbReference>
<evidence type="ECO:0000313" key="5">
    <source>
        <dbReference type="Proteomes" id="UP000016023"/>
    </source>
</evidence>
<dbReference type="PATRIC" id="fig|883158.3.peg.638"/>
<dbReference type="eggNOG" id="COG1720">
    <property type="taxonomic scope" value="Bacteria"/>
</dbReference>
<organism evidence="4 5">
    <name type="scientific">Prevotella micans F0438</name>
    <dbReference type="NCBI Taxonomy" id="883158"/>
    <lineage>
        <taxon>Bacteria</taxon>
        <taxon>Pseudomonadati</taxon>
        <taxon>Bacteroidota</taxon>
        <taxon>Bacteroidia</taxon>
        <taxon>Bacteroidales</taxon>
        <taxon>Prevotellaceae</taxon>
        <taxon>Prevotella</taxon>
    </lineage>
</organism>
<dbReference type="PANTHER" id="PTHR12818">
    <property type="entry name" value="TRNA (ADENINE(37)-N6)-METHYLTRANSFERASE"/>
    <property type="match status" value="1"/>
</dbReference>
<dbReference type="AlphaFoldDB" id="H1Q136"/>
<dbReference type="Gene3D" id="2.40.30.70">
    <property type="entry name" value="YaeB-like"/>
    <property type="match status" value="1"/>
</dbReference>
<feature type="domain" description="TsaA-like" evidence="3">
    <location>
        <begin position="4"/>
        <end position="140"/>
    </location>
</feature>
<dbReference type="Pfam" id="PF01980">
    <property type="entry name" value="TrmO_N"/>
    <property type="match status" value="1"/>
</dbReference>
<dbReference type="PANTHER" id="PTHR12818:SF0">
    <property type="entry name" value="TRNA (ADENINE(37)-N6)-METHYLTRANSFERASE"/>
    <property type="match status" value="1"/>
</dbReference>
<gene>
    <name evidence="4" type="ORF">HMPREF9140_00624</name>
</gene>
<proteinExistence type="inferred from homology"/>
<dbReference type="InterPro" id="IPR023370">
    <property type="entry name" value="TrmO-like_N"/>
</dbReference>
<dbReference type="InterPro" id="IPR023368">
    <property type="entry name" value="UPF0066_cons_site"/>
</dbReference>
<evidence type="ECO:0000259" key="3">
    <source>
        <dbReference type="PROSITE" id="PS51668"/>
    </source>
</evidence>
<name>H1Q136_9BACT</name>
<dbReference type="CDD" id="cd09281">
    <property type="entry name" value="UPF0066"/>
    <property type="match status" value="1"/>
</dbReference>
<dbReference type="Proteomes" id="UP000016023">
    <property type="component" value="Unassembled WGS sequence"/>
</dbReference>
<comment type="similarity">
    <text evidence="2">Belongs to the tRNA methyltransferase O family.</text>
</comment>
<evidence type="ECO:0000313" key="4">
    <source>
        <dbReference type="EMBL" id="EHO72864.1"/>
    </source>
</evidence>
<dbReference type="STRING" id="883158.HMPREF9140_00624"/>
<reference evidence="4 5" key="1">
    <citation type="submission" date="2011-12" db="EMBL/GenBank/DDBJ databases">
        <title>The Genome Sequence of Prevotella micans F0438.</title>
        <authorList>
            <consortium name="The Broad Institute Genome Sequencing Platform"/>
            <person name="Earl A."/>
            <person name="Ward D."/>
            <person name="Feldgarden M."/>
            <person name="Gevers D."/>
            <person name="Izard J."/>
            <person name="Baranova O.V."/>
            <person name="Blanton J.M."/>
            <person name="Wade W.G."/>
            <person name="Dewhirst F.E."/>
            <person name="Young S.K."/>
            <person name="Zeng Q."/>
            <person name="Gargeya S."/>
            <person name="Fitzgerald M."/>
            <person name="Haas B."/>
            <person name="Abouelleil A."/>
            <person name="Alvarado L."/>
            <person name="Arachchi H.M."/>
            <person name="Berlin A."/>
            <person name="Chapman S.B."/>
            <person name="Gearin G."/>
            <person name="Goldberg J."/>
            <person name="Griggs A."/>
            <person name="Gujja S."/>
            <person name="Hansen M."/>
            <person name="Heiman D."/>
            <person name="Howarth C."/>
            <person name="Larimer J."/>
            <person name="Lui A."/>
            <person name="MacDonald P.J.P."/>
            <person name="McCowen C."/>
            <person name="Montmayeur A."/>
            <person name="Murphy C."/>
            <person name="Neiman D."/>
            <person name="Pearson M."/>
            <person name="Priest M."/>
            <person name="Roberts A."/>
            <person name="Saif S."/>
            <person name="Shea T."/>
            <person name="Sisk P."/>
            <person name="Stolte C."/>
            <person name="Sykes S."/>
            <person name="Wortman J."/>
            <person name="Nusbaum C."/>
            <person name="Birren B."/>
        </authorList>
    </citation>
    <scope>NUCLEOTIDE SEQUENCE [LARGE SCALE GENOMIC DNA]</scope>
    <source>
        <strain evidence="4 5">F0438</strain>
    </source>
</reference>
<dbReference type="SUPFAM" id="SSF118196">
    <property type="entry name" value="YaeB-like"/>
    <property type="match status" value="1"/>
</dbReference>
<accession>H1Q136</accession>
<dbReference type="InterPro" id="IPR036414">
    <property type="entry name" value="YaeB_N_sf"/>
</dbReference>
<dbReference type="PROSITE" id="PS01318">
    <property type="entry name" value="TSAA_1"/>
    <property type="match status" value="1"/>
</dbReference>
<dbReference type="Gene3D" id="3.30.2310.10">
    <property type="entry name" value="YaeB-like"/>
    <property type="match status" value="1"/>
</dbReference>
<dbReference type="NCBIfam" id="TIGR00104">
    <property type="entry name" value="tRNA_TsaA"/>
    <property type="match status" value="1"/>
</dbReference>
<dbReference type="RefSeq" id="WP_006951678.1">
    <property type="nucleotide sequence ID" value="NZ_JH594521.1"/>
</dbReference>
<dbReference type="InterPro" id="IPR041369">
    <property type="entry name" value="TrmO_C"/>
</dbReference>
<evidence type="ECO:0000256" key="2">
    <source>
        <dbReference type="ARBA" id="ARBA00033753"/>
    </source>
</evidence>
<evidence type="ECO:0000256" key="1">
    <source>
        <dbReference type="ARBA" id="ARBA00022691"/>
    </source>
</evidence>
<dbReference type="InterPro" id="IPR036413">
    <property type="entry name" value="YaeB-like_sf"/>
</dbReference>
<keyword evidence="1" id="KW-0949">S-adenosyl-L-methionine</keyword>
<dbReference type="EMBL" id="AGWK01000018">
    <property type="protein sequence ID" value="EHO72864.1"/>
    <property type="molecule type" value="Genomic_DNA"/>
</dbReference>
<dbReference type="PROSITE" id="PS51668">
    <property type="entry name" value="TSAA_2"/>
    <property type="match status" value="1"/>
</dbReference>
<protein>
    <recommendedName>
        <fullName evidence="3">TsaA-like domain-containing protein</fullName>
    </recommendedName>
</protein>
<dbReference type="HOGENOM" id="CLU_013458_3_0_10"/>
<sequence>MKTISPIAFFRSPLTSKFGVPRQSGVVDELRGVIVLKPEYNRPEAIRGLEDFDFLWLIWGFSAIRSSEKLTVRPPRLGGNIRVGVFASRSPFRPNGLGLSSVRIVRIAPEGIHVAGADLMDGTPIFDIKPYLPSVDSHPSARGGFTDSHAWSLLRVEIPEKYRRLFSETDVRALEAVLKNDPRPSYQQDAGRVYGMPFVGRDIQFRVEDGLLTVVDVV</sequence>
<keyword evidence="5" id="KW-1185">Reference proteome</keyword>
<dbReference type="Pfam" id="PF18389">
    <property type="entry name" value="TrmO_C"/>
    <property type="match status" value="1"/>
</dbReference>
<comment type="caution">
    <text evidence="4">The sequence shown here is derived from an EMBL/GenBank/DDBJ whole genome shotgun (WGS) entry which is preliminary data.</text>
</comment>